<dbReference type="KEGG" id="mcos:GM418_30635"/>
<proteinExistence type="predicted"/>
<dbReference type="EMBL" id="CP046401">
    <property type="protein sequence ID" value="QGY47857.1"/>
    <property type="molecule type" value="Genomic_DNA"/>
</dbReference>
<organism evidence="2 3">
    <name type="scientific">Maribellus comscasis</name>
    <dbReference type="NCBI Taxonomy" id="2681766"/>
    <lineage>
        <taxon>Bacteria</taxon>
        <taxon>Pseudomonadati</taxon>
        <taxon>Bacteroidota</taxon>
        <taxon>Bacteroidia</taxon>
        <taxon>Marinilabiliales</taxon>
        <taxon>Prolixibacteraceae</taxon>
        <taxon>Maribellus</taxon>
    </lineage>
</organism>
<protein>
    <recommendedName>
        <fullName evidence="4">Lipoprotein</fullName>
    </recommendedName>
</protein>
<dbReference type="KEGG" id="mcos:GM418_13940"/>
<evidence type="ECO:0000313" key="3">
    <source>
        <dbReference type="Proteomes" id="UP000428260"/>
    </source>
</evidence>
<evidence type="ECO:0000313" key="1">
    <source>
        <dbReference type="EMBL" id="QGY44728.1"/>
    </source>
</evidence>
<sequence length="215" mass="25088">MKIIKILALVLIMTSCKSNQPEKKDTDIKSEDVGFVLNPKLIDDFYHDERLNPDNPELTNYRVKEFVVDLNQNQKPDSIILYQLNGFENAPGDFHQIEIKMDNGESWEKTNFDGWVRFDNNYIVPDLVKEQNQLNTDLLLLTDFEKTKIIGLFSWVYASEPGLLTFIEFSTGKPRIMLNKKFDLTQLDSNKIAVENYNSEYQIELIDNNLELKKE</sequence>
<reference evidence="2 3" key="1">
    <citation type="submission" date="2019-11" db="EMBL/GenBank/DDBJ databases">
        <authorList>
            <person name="Zheng R.K."/>
            <person name="Sun C.M."/>
        </authorList>
    </citation>
    <scope>NUCLEOTIDE SEQUENCE [LARGE SCALE GENOMIC DNA]</scope>
    <source>
        <strain evidence="2 3">WC007</strain>
    </source>
</reference>
<dbReference type="Proteomes" id="UP000428260">
    <property type="component" value="Chromosome"/>
</dbReference>
<evidence type="ECO:0000313" key="2">
    <source>
        <dbReference type="EMBL" id="QGY47857.1"/>
    </source>
</evidence>
<dbReference type="PROSITE" id="PS51257">
    <property type="entry name" value="PROKAR_LIPOPROTEIN"/>
    <property type="match status" value="1"/>
</dbReference>
<keyword evidence="3" id="KW-1185">Reference proteome</keyword>
<evidence type="ECO:0008006" key="4">
    <source>
        <dbReference type="Google" id="ProtNLM"/>
    </source>
</evidence>
<name>A0A6I6K568_9BACT</name>
<dbReference type="EMBL" id="CP046401">
    <property type="protein sequence ID" value="QGY44728.1"/>
    <property type="molecule type" value="Genomic_DNA"/>
</dbReference>
<dbReference type="RefSeq" id="WP_158867314.1">
    <property type="nucleotide sequence ID" value="NZ_CP046401.1"/>
</dbReference>
<gene>
    <name evidence="1" type="ORF">GM418_13940</name>
    <name evidence="2" type="ORF">GM418_30635</name>
</gene>
<dbReference type="AlphaFoldDB" id="A0A6I6K568"/>
<accession>A0A6I6K568</accession>